<proteinExistence type="predicted"/>
<organism evidence="2 3">
    <name type="scientific">Plectus sambesii</name>
    <dbReference type="NCBI Taxonomy" id="2011161"/>
    <lineage>
        <taxon>Eukaryota</taxon>
        <taxon>Metazoa</taxon>
        <taxon>Ecdysozoa</taxon>
        <taxon>Nematoda</taxon>
        <taxon>Chromadorea</taxon>
        <taxon>Plectida</taxon>
        <taxon>Plectina</taxon>
        <taxon>Plectoidea</taxon>
        <taxon>Plectidae</taxon>
        <taxon>Plectus</taxon>
    </lineage>
</organism>
<feature type="signal peptide" evidence="1">
    <location>
        <begin position="1"/>
        <end position="28"/>
    </location>
</feature>
<dbReference type="Proteomes" id="UP000887566">
    <property type="component" value="Unplaced"/>
</dbReference>
<evidence type="ECO:0000313" key="3">
    <source>
        <dbReference type="WBParaSite" id="PSAMB.scaffold3536size17894.g21756.t1"/>
    </source>
</evidence>
<feature type="chain" id="PRO_5038032292" evidence="1">
    <location>
        <begin position="29"/>
        <end position="264"/>
    </location>
</feature>
<accession>A0A914WA78</accession>
<evidence type="ECO:0000256" key="1">
    <source>
        <dbReference type="SAM" id="SignalP"/>
    </source>
</evidence>
<evidence type="ECO:0000313" key="2">
    <source>
        <dbReference type="Proteomes" id="UP000887566"/>
    </source>
</evidence>
<name>A0A914WA78_9BILA</name>
<dbReference type="AlphaFoldDB" id="A0A914WA78"/>
<keyword evidence="1" id="KW-0732">Signal</keyword>
<sequence>MINQPTFAAGLACLLLLQSAIRLSEACAATVTTPETTCPGANNLLATNDGTTFEVSSTGAQPFGTVVSAFCGPETGDRWIRTLFDNGAVGYHDERFLGGESLILECQPNGSWQTTTFQYLTPTVTKTTGTLSNPVVPKCTFANVLKLIIDLSALHTLQSLPFDTRTVNIKFIPADAYGVFHRPSEEDCELSYSRKADAPIWPDEKPQGRARTLHYSCQQSICKKAGPSIFHHAKIKTSRTRFFAPGANLLRSSSTRRKSSVKKT</sequence>
<dbReference type="WBParaSite" id="PSAMB.scaffold3536size17894.g21756.t1">
    <property type="protein sequence ID" value="PSAMB.scaffold3536size17894.g21756.t1"/>
    <property type="gene ID" value="PSAMB.scaffold3536size17894.g21756"/>
</dbReference>
<reference evidence="3" key="1">
    <citation type="submission" date="2022-11" db="UniProtKB">
        <authorList>
            <consortium name="WormBaseParasite"/>
        </authorList>
    </citation>
    <scope>IDENTIFICATION</scope>
</reference>
<protein>
    <submittedName>
        <fullName evidence="3">Uncharacterized protein</fullName>
    </submittedName>
</protein>
<keyword evidence="2" id="KW-1185">Reference proteome</keyword>